<evidence type="ECO:0000313" key="3">
    <source>
        <dbReference type="EMBL" id="MZL33457.1"/>
    </source>
</evidence>
<proteinExistence type="predicted"/>
<feature type="compositionally biased region" description="Basic and acidic residues" evidence="1">
    <location>
        <begin position="206"/>
        <end position="226"/>
    </location>
</feature>
<feature type="region of interest" description="Disordered" evidence="1">
    <location>
        <begin position="186"/>
        <end position="289"/>
    </location>
</feature>
<keyword evidence="2" id="KW-0812">Transmembrane</keyword>
<feature type="transmembrane region" description="Helical" evidence="2">
    <location>
        <begin position="12"/>
        <end position="30"/>
    </location>
</feature>
<dbReference type="RefSeq" id="WP_161233766.1">
    <property type="nucleotide sequence ID" value="NZ_WWVI01000017.1"/>
</dbReference>
<feature type="transmembrane region" description="Helical" evidence="2">
    <location>
        <begin position="152"/>
        <end position="173"/>
    </location>
</feature>
<keyword evidence="2" id="KW-1133">Transmembrane helix</keyword>
<evidence type="ECO:0000313" key="4">
    <source>
        <dbReference type="Proteomes" id="UP000477285"/>
    </source>
</evidence>
<sequence>MGKKVSDFLKSEILSSVFYLAFGLCLLLVPDQTVNIICKIVFGLVMIASGIYHIVIYTAEKEKATILDLFTGVIVMVLGIFLFFTPQIVIKILPYLLGALVLVDSIWKIKGSYRLKKAQRGRWKIILIGCLVFIALGVSMLLYSFLSVTRMILFSGIILTADGVADIVFLIMIRLGMKKSEKLCAEKEQEENDKEKPWDDPEDAGLDEKVQDKSLNEDETEWKQDTDSQVQEAEMEIETGKTADAADAADADAILDAEMQTPDEGVESPGREIREMLKNHDEPLEEWKD</sequence>
<organism evidence="3 4">
    <name type="scientific">Blautia wexlerae</name>
    <dbReference type="NCBI Taxonomy" id="418240"/>
    <lineage>
        <taxon>Bacteria</taxon>
        <taxon>Bacillati</taxon>
        <taxon>Bacillota</taxon>
        <taxon>Clostridia</taxon>
        <taxon>Lachnospirales</taxon>
        <taxon>Lachnospiraceae</taxon>
        <taxon>Blautia</taxon>
    </lineage>
</organism>
<dbReference type="Pfam" id="PF03729">
    <property type="entry name" value="DUF308"/>
    <property type="match status" value="1"/>
</dbReference>
<dbReference type="Proteomes" id="UP000477285">
    <property type="component" value="Unassembled WGS sequence"/>
</dbReference>
<protein>
    <recommendedName>
        <fullName evidence="5">DUF308 domain-containing protein</fullName>
    </recommendedName>
</protein>
<keyword evidence="2" id="KW-0472">Membrane</keyword>
<feature type="compositionally biased region" description="Basic and acidic residues" evidence="1">
    <location>
        <begin position="186"/>
        <end position="199"/>
    </location>
</feature>
<dbReference type="PANTHER" id="PTHR34989:SF1">
    <property type="entry name" value="PROTEIN HDED"/>
    <property type="match status" value="1"/>
</dbReference>
<dbReference type="EMBL" id="WWVQ01000019">
    <property type="protein sequence ID" value="MZL33457.1"/>
    <property type="molecule type" value="Genomic_DNA"/>
</dbReference>
<name>A0A6L8T1Q4_9FIRM</name>
<gene>
    <name evidence="3" type="ORF">GT728_09655</name>
</gene>
<feature type="transmembrane region" description="Helical" evidence="2">
    <location>
        <begin position="125"/>
        <end position="146"/>
    </location>
</feature>
<dbReference type="PANTHER" id="PTHR34989">
    <property type="entry name" value="PROTEIN HDED"/>
    <property type="match status" value="1"/>
</dbReference>
<feature type="compositionally biased region" description="Basic and acidic residues" evidence="1">
    <location>
        <begin position="269"/>
        <end position="289"/>
    </location>
</feature>
<reference evidence="3 4" key="1">
    <citation type="journal article" date="2019" name="Nat. Med.">
        <title>A library of human gut bacterial isolates paired with longitudinal multiomics data enables mechanistic microbiome research.</title>
        <authorList>
            <person name="Poyet M."/>
            <person name="Groussin M."/>
            <person name="Gibbons S.M."/>
            <person name="Avila-Pacheco J."/>
            <person name="Jiang X."/>
            <person name="Kearney S.M."/>
            <person name="Perrotta A.R."/>
            <person name="Berdy B."/>
            <person name="Zhao S."/>
            <person name="Lieberman T.D."/>
            <person name="Swanson P.K."/>
            <person name="Smith M."/>
            <person name="Roesemann S."/>
            <person name="Alexander J.E."/>
            <person name="Rich S.A."/>
            <person name="Livny J."/>
            <person name="Vlamakis H."/>
            <person name="Clish C."/>
            <person name="Bullock K."/>
            <person name="Deik A."/>
            <person name="Scott J."/>
            <person name="Pierce K.A."/>
            <person name="Xavier R.J."/>
            <person name="Alm E.J."/>
        </authorList>
    </citation>
    <scope>NUCLEOTIDE SEQUENCE [LARGE SCALE GENOMIC DNA]</scope>
    <source>
        <strain evidence="3 4">BIOML-A1</strain>
    </source>
</reference>
<feature type="transmembrane region" description="Helical" evidence="2">
    <location>
        <begin position="36"/>
        <end position="59"/>
    </location>
</feature>
<dbReference type="InterPro" id="IPR005325">
    <property type="entry name" value="DUF308_memb"/>
</dbReference>
<evidence type="ECO:0000256" key="1">
    <source>
        <dbReference type="SAM" id="MobiDB-lite"/>
    </source>
</evidence>
<comment type="caution">
    <text evidence="3">The sequence shown here is derived from an EMBL/GenBank/DDBJ whole genome shotgun (WGS) entry which is preliminary data.</text>
</comment>
<evidence type="ECO:0000256" key="2">
    <source>
        <dbReference type="SAM" id="Phobius"/>
    </source>
</evidence>
<feature type="transmembrane region" description="Helical" evidence="2">
    <location>
        <begin position="66"/>
        <end position="86"/>
    </location>
</feature>
<dbReference type="InterPro" id="IPR052712">
    <property type="entry name" value="Acid_resist_chaperone_HdeD"/>
</dbReference>
<accession>A0A6L8T1Q4</accession>
<dbReference type="AlphaFoldDB" id="A0A6L8T1Q4"/>
<dbReference type="GO" id="GO:0005886">
    <property type="term" value="C:plasma membrane"/>
    <property type="evidence" value="ECO:0007669"/>
    <property type="project" value="TreeGrafter"/>
</dbReference>
<evidence type="ECO:0008006" key="5">
    <source>
        <dbReference type="Google" id="ProtNLM"/>
    </source>
</evidence>